<keyword evidence="4" id="KW-0804">Transcription</keyword>
<protein>
    <recommendedName>
        <fullName evidence="8">BHLH domain-containing protein</fullName>
    </recommendedName>
</protein>
<dbReference type="SUPFAM" id="SSF47459">
    <property type="entry name" value="HLH, helix-loop-helix DNA-binding domain"/>
    <property type="match status" value="1"/>
</dbReference>
<dbReference type="GO" id="GO:0043565">
    <property type="term" value="F:sequence-specific DNA binding"/>
    <property type="evidence" value="ECO:0007669"/>
    <property type="project" value="TreeGrafter"/>
</dbReference>
<comment type="subcellular location">
    <subcellularLocation>
        <location evidence="1">Nucleus</location>
    </subcellularLocation>
</comment>
<proteinExistence type="inferred from homology"/>
<dbReference type="Gene3D" id="4.10.280.10">
    <property type="entry name" value="Helix-loop-helix DNA-binding domain"/>
    <property type="match status" value="1"/>
</dbReference>
<dbReference type="PANTHER" id="PTHR31945:SF17">
    <property type="entry name" value="TRANSCRIPTION FACTOR FER-LIKE IRON DEFICIENCY-INDUCED TRANSCRIPTION FACTOR"/>
    <property type="match status" value="1"/>
</dbReference>
<dbReference type="EMBL" id="AMZH03003699">
    <property type="protein sequence ID" value="RRT71467.1"/>
    <property type="molecule type" value="Genomic_DNA"/>
</dbReference>
<keyword evidence="6" id="KW-0175">Coiled coil</keyword>
<dbReference type="InterPro" id="IPR051358">
    <property type="entry name" value="TF_AMS/ICE1/BHLH6-like"/>
</dbReference>
<feature type="region of interest" description="Disordered" evidence="7">
    <location>
        <begin position="93"/>
        <end position="162"/>
    </location>
</feature>
<dbReference type="Proteomes" id="UP000287651">
    <property type="component" value="Unassembled WGS sequence"/>
</dbReference>
<organism evidence="9 10">
    <name type="scientific">Ensete ventricosum</name>
    <name type="common">Abyssinian banana</name>
    <name type="synonym">Musa ensete</name>
    <dbReference type="NCBI Taxonomy" id="4639"/>
    <lineage>
        <taxon>Eukaryota</taxon>
        <taxon>Viridiplantae</taxon>
        <taxon>Streptophyta</taxon>
        <taxon>Embryophyta</taxon>
        <taxon>Tracheophyta</taxon>
        <taxon>Spermatophyta</taxon>
        <taxon>Magnoliopsida</taxon>
        <taxon>Liliopsida</taxon>
        <taxon>Zingiberales</taxon>
        <taxon>Musaceae</taxon>
        <taxon>Ensete</taxon>
    </lineage>
</organism>
<feature type="coiled-coil region" evidence="6">
    <location>
        <begin position="218"/>
        <end position="245"/>
    </location>
</feature>
<dbReference type="GO" id="GO:0046983">
    <property type="term" value="F:protein dimerization activity"/>
    <property type="evidence" value="ECO:0007669"/>
    <property type="project" value="InterPro"/>
</dbReference>
<comment type="similarity">
    <text evidence="2">Belongs to the bHLH protein family.</text>
</comment>
<evidence type="ECO:0000256" key="5">
    <source>
        <dbReference type="ARBA" id="ARBA00023242"/>
    </source>
</evidence>
<evidence type="ECO:0000259" key="8">
    <source>
        <dbReference type="PROSITE" id="PS50888"/>
    </source>
</evidence>
<keyword evidence="3" id="KW-0805">Transcription regulation</keyword>
<dbReference type="GO" id="GO:0005634">
    <property type="term" value="C:nucleus"/>
    <property type="evidence" value="ECO:0007669"/>
    <property type="project" value="UniProtKB-SubCell"/>
</dbReference>
<name>A0A427A5F4_ENSVE</name>
<evidence type="ECO:0000256" key="6">
    <source>
        <dbReference type="SAM" id="Coils"/>
    </source>
</evidence>
<evidence type="ECO:0000256" key="4">
    <source>
        <dbReference type="ARBA" id="ARBA00023163"/>
    </source>
</evidence>
<dbReference type="AlphaFoldDB" id="A0A427A5F4"/>
<dbReference type="PROSITE" id="PS50888">
    <property type="entry name" value="BHLH"/>
    <property type="match status" value="1"/>
</dbReference>
<dbReference type="GO" id="GO:0003700">
    <property type="term" value="F:DNA-binding transcription factor activity"/>
    <property type="evidence" value="ECO:0007669"/>
    <property type="project" value="TreeGrafter"/>
</dbReference>
<dbReference type="Pfam" id="PF00010">
    <property type="entry name" value="HLH"/>
    <property type="match status" value="1"/>
</dbReference>
<gene>
    <name evidence="9" type="ORF">B296_00015531</name>
</gene>
<feature type="non-terminal residue" evidence="9">
    <location>
        <position position="1"/>
    </location>
</feature>
<evidence type="ECO:0000313" key="9">
    <source>
        <dbReference type="EMBL" id="RRT71467.1"/>
    </source>
</evidence>
<feature type="domain" description="BHLH" evidence="8">
    <location>
        <begin position="153"/>
        <end position="228"/>
    </location>
</feature>
<dbReference type="PANTHER" id="PTHR31945">
    <property type="entry name" value="TRANSCRIPTION FACTOR SCREAM2-RELATED"/>
    <property type="match status" value="1"/>
</dbReference>
<keyword evidence="5" id="KW-0539">Nucleus</keyword>
<feature type="compositionally biased region" description="Basic and acidic residues" evidence="7">
    <location>
        <begin position="151"/>
        <end position="162"/>
    </location>
</feature>
<evidence type="ECO:0000313" key="10">
    <source>
        <dbReference type="Proteomes" id="UP000287651"/>
    </source>
</evidence>
<sequence>TSITLDIESGDHPFFLTPQPHLMASTSHQNYDHDLEEFMLFDGDLTSADLMSLLREEVFDTSHEGTANHVLQIDTDSDLMSLSREAALDTIHEGTSADLISSSREGEFDTSHERSGNHDLQADDDAPLSEGRCDEQRGGDGDSPEMIPKTGRKDRSKTLISERTRRVRMKEQLYELRSLVPNITKVRSSSAIRWRCCVEMQSTVRSISLMQMDKASIIADAIAHVKDLQSQANKLEEEISLLERGSKGEQMLQASRRTAADAMQPLETVTAAAGSRITQVKAYQVGEGRFYVKVEGSMGDSGEPSALYSALASLSCFDMESSHFSLTSEGFVFTLTSKVGDFSGEMNASSMEIWVMGALVKKGFQLMQTTTL</sequence>
<evidence type="ECO:0000256" key="1">
    <source>
        <dbReference type="ARBA" id="ARBA00004123"/>
    </source>
</evidence>
<evidence type="ECO:0000256" key="2">
    <source>
        <dbReference type="ARBA" id="ARBA00005510"/>
    </source>
</evidence>
<evidence type="ECO:0000256" key="7">
    <source>
        <dbReference type="SAM" id="MobiDB-lite"/>
    </source>
</evidence>
<dbReference type="SMART" id="SM00353">
    <property type="entry name" value="HLH"/>
    <property type="match status" value="1"/>
</dbReference>
<reference evidence="9 10" key="1">
    <citation type="journal article" date="2014" name="Agronomy (Basel)">
        <title>A Draft Genome Sequence for Ensete ventricosum, the Drought-Tolerant Tree Against Hunger.</title>
        <authorList>
            <person name="Harrison J."/>
            <person name="Moore K.A."/>
            <person name="Paszkiewicz K."/>
            <person name="Jones T."/>
            <person name="Grant M."/>
            <person name="Ambacheew D."/>
            <person name="Muzemil S."/>
            <person name="Studholme D.J."/>
        </authorList>
    </citation>
    <scope>NUCLEOTIDE SEQUENCE [LARGE SCALE GENOMIC DNA]</scope>
</reference>
<feature type="compositionally biased region" description="Basic and acidic residues" evidence="7">
    <location>
        <begin position="104"/>
        <end position="121"/>
    </location>
</feature>
<dbReference type="InterPro" id="IPR011598">
    <property type="entry name" value="bHLH_dom"/>
</dbReference>
<feature type="compositionally biased region" description="Basic and acidic residues" evidence="7">
    <location>
        <begin position="131"/>
        <end position="140"/>
    </location>
</feature>
<dbReference type="InterPro" id="IPR036638">
    <property type="entry name" value="HLH_DNA-bd_sf"/>
</dbReference>
<accession>A0A427A5F4</accession>
<comment type="caution">
    <text evidence="9">The sequence shown here is derived from an EMBL/GenBank/DDBJ whole genome shotgun (WGS) entry which is preliminary data.</text>
</comment>
<evidence type="ECO:0000256" key="3">
    <source>
        <dbReference type="ARBA" id="ARBA00023015"/>
    </source>
</evidence>